<reference evidence="1" key="1">
    <citation type="journal article" date="2020" name="J Insects Food Feed">
        <title>The yellow mealworm (Tenebrio molitor) genome: a resource for the emerging insects as food and feed industry.</title>
        <authorList>
            <person name="Eriksson T."/>
            <person name="Andere A."/>
            <person name="Kelstrup H."/>
            <person name="Emery V."/>
            <person name="Picard C."/>
        </authorList>
    </citation>
    <scope>NUCLEOTIDE SEQUENCE</scope>
    <source>
        <strain evidence="1">Stoneville</strain>
        <tissue evidence="1">Whole head</tissue>
    </source>
</reference>
<evidence type="ECO:0000313" key="1">
    <source>
        <dbReference type="EMBL" id="KAH0819869.1"/>
    </source>
</evidence>
<gene>
    <name evidence="1" type="ORF">GEV33_002922</name>
</gene>
<organism evidence="1 2">
    <name type="scientific">Tenebrio molitor</name>
    <name type="common">Yellow mealworm beetle</name>
    <dbReference type="NCBI Taxonomy" id="7067"/>
    <lineage>
        <taxon>Eukaryota</taxon>
        <taxon>Metazoa</taxon>
        <taxon>Ecdysozoa</taxon>
        <taxon>Arthropoda</taxon>
        <taxon>Hexapoda</taxon>
        <taxon>Insecta</taxon>
        <taxon>Pterygota</taxon>
        <taxon>Neoptera</taxon>
        <taxon>Endopterygota</taxon>
        <taxon>Coleoptera</taxon>
        <taxon>Polyphaga</taxon>
        <taxon>Cucujiformia</taxon>
        <taxon>Tenebrionidae</taxon>
        <taxon>Tenebrio</taxon>
    </lineage>
</organism>
<proteinExistence type="predicted"/>
<reference evidence="1" key="2">
    <citation type="submission" date="2021-08" db="EMBL/GenBank/DDBJ databases">
        <authorList>
            <person name="Eriksson T."/>
        </authorList>
    </citation>
    <scope>NUCLEOTIDE SEQUENCE</scope>
    <source>
        <strain evidence="1">Stoneville</strain>
        <tissue evidence="1">Whole head</tissue>
    </source>
</reference>
<comment type="caution">
    <text evidence="1">The sequence shown here is derived from an EMBL/GenBank/DDBJ whole genome shotgun (WGS) entry which is preliminary data.</text>
</comment>
<sequence length="211" mass="23444">MHVFLTVKLLVLKEYQEGALNQDVAATNSSNFSGRPSLLHSSQIDSTAVARDSSFHNTGHFGVLDYVLVCVLVAEYLMSVRCGGDQVSDIVKNAERQGKAAGRTKTTRRPLLQERPFLLCRLRSVNCCCCCLPNYAIGEGIRLVLPLKECISSGDSRSRDSTKLEFDLDSIVASHFGSRKDVVCTPGKIRTVLLHHAEMRSYQEFNHNHQC</sequence>
<accession>A0A8J6HS81</accession>
<protein>
    <submittedName>
        <fullName evidence="1">Uncharacterized protein</fullName>
    </submittedName>
</protein>
<dbReference type="AlphaFoldDB" id="A0A8J6HS81"/>
<dbReference type="EMBL" id="JABDTM020013448">
    <property type="protein sequence ID" value="KAH0819869.1"/>
    <property type="molecule type" value="Genomic_DNA"/>
</dbReference>
<evidence type="ECO:0000313" key="2">
    <source>
        <dbReference type="Proteomes" id="UP000719412"/>
    </source>
</evidence>
<dbReference type="Proteomes" id="UP000719412">
    <property type="component" value="Unassembled WGS sequence"/>
</dbReference>
<name>A0A8J6HS81_TENMO</name>
<keyword evidence="2" id="KW-1185">Reference proteome</keyword>